<dbReference type="GO" id="GO:0005634">
    <property type="term" value="C:nucleus"/>
    <property type="evidence" value="ECO:0007669"/>
    <property type="project" value="UniProtKB-SubCell"/>
</dbReference>
<keyword evidence="7" id="KW-0539">Nucleus</keyword>
<feature type="domain" description="C2H2-type" evidence="9">
    <location>
        <begin position="159"/>
        <end position="181"/>
    </location>
</feature>
<reference evidence="10 11" key="1">
    <citation type="submission" date="2015-10" db="EMBL/GenBank/DDBJ databases">
        <title>Full genome of DAOMC 229536 Phialocephala scopiformis, a fungal endophyte of spruce producing the potent anti-insectan compound rugulosin.</title>
        <authorList>
            <consortium name="DOE Joint Genome Institute"/>
            <person name="Walker A.K."/>
            <person name="Frasz S.L."/>
            <person name="Seifert K.A."/>
            <person name="Miller J.D."/>
            <person name="Mondo S.J."/>
            <person name="Labutti K."/>
            <person name="Lipzen A."/>
            <person name="Dockter R."/>
            <person name="Kennedy M."/>
            <person name="Grigoriev I.V."/>
            <person name="Spatafora J.W."/>
        </authorList>
    </citation>
    <scope>NUCLEOTIDE SEQUENCE [LARGE SCALE GENOMIC DNA]</scope>
    <source>
        <strain evidence="10 11">CBS 120377</strain>
    </source>
</reference>
<evidence type="ECO:0000256" key="7">
    <source>
        <dbReference type="ARBA" id="ARBA00023242"/>
    </source>
</evidence>
<dbReference type="InterPro" id="IPR013087">
    <property type="entry name" value="Znf_C2H2_type"/>
</dbReference>
<dbReference type="SMART" id="SM00355">
    <property type="entry name" value="ZnF_C2H2"/>
    <property type="match status" value="7"/>
</dbReference>
<dbReference type="RefSeq" id="XP_018077629.1">
    <property type="nucleotide sequence ID" value="XM_018205590.1"/>
</dbReference>
<dbReference type="Gene3D" id="3.30.160.60">
    <property type="entry name" value="Classic Zinc Finger"/>
    <property type="match status" value="2"/>
</dbReference>
<feature type="domain" description="C2H2-type" evidence="9">
    <location>
        <begin position="132"/>
        <end position="154"/>
    </location>
</feature>
<dbReference type="PANTHER" id="PTHR46179:SF13">
    <property type="entry name" value="C2H2-TYPE DOMAIN-CONTAINING PROTEIN"/>
    <property type="match status" value="1"/>
</dbReference>
<dbReference type="PROSITE" id="PS00028">
    <property type="entry name" value="ZINC_FINGER_C2H2_1"/>
    <property type="match status" value="2"/>
</dbReference>
<dbReference type="GeneID" id="28815316"/>
<keyword evidence="6" id="KW-0804">Transcription</keyword>
<dbReference type="InterPro" id="IPR051061">
    <property type="entry name" value="Zinc_finger_trans_reg"/>
</dbReference>
<evidence type="ECO:0000256" key="2">
    <source>
        <dbReference type="ARBA" id="ARBA00022723"/>
    </source>
</evidence>
<evidence type="ECO:0000256" key="4">
    <source>
        <dbReference type="ARBA" id="ARBA00022833"/>
    </source>
</evidence>
<keyword evidence="4" id="KW-0862">Zinc</keyword>
<dbReference type="GO" id="GO:0008270">
    <property type="term" value="F:zinc ion binding"/>
    <property type="evidence" value="ECO:0007669"/>
    <property type="project" value="UniProtKB-KW"/>
</dbReference>
<evidence type="ECO:0000256" key="3">
    <source>
        <dbReference type="ARBA" id="ARBA00022771"/>
    </source>
</evidence>
<evidence type="ECO:0000259" key="9">
    <source>
        <dbReference type="PROSITE" id="PS00028"/>
    </source>
</evidence>
<evidence type="ECO:0000313" key="10">
    <source>
        <dbReference type="EMBL" id="KUJ23274.1"/>
    </source>
</evidence>
<dbReference type="OrthoDB" id="2687452at2759"/>
<sequence>MSNGPNSREETSIDTLSSSEPLIPSTFPRVVYLQNTCASCDAPLDTSEQDLNFVHPTIFCTLNQTTDHLPLACGSEACGQKIPDLQGLKQHCHAAKHESFKCGVSTCQQTLSGDRWSLEKHFQHHPEVKFRCNKCQIGFDTPTKLDQHCSSSNHAGYHCPYPNCNSECGQSRDLQKHQLIHKKTTARYPCNHCRAYRGMNGFKRKDHLRQHIRKYHRIEDYDFNEYCYHGSCYHKSFQSLEEYTDHTLQEHQSMPYICRQKDCDRKDMNGFANKNELEFHAKNDHALPYRCSFLACDRVGTKGWRRKVDMAKHMAKKHGQVVEAATVL</sequence>
<name>A0A194XT98_MOLSC</name>
<evidence type="ECO:0000313" key="11">
    <source>
        <dbReference type="Proteomes" id="UP000070700"/>
    </source>
</evidence>
<protein>
    <recommendedName>
        <fullName evidence="9">C2H2-type domain-containing protein</fullName>
    </recommendedName>
</protein>
<comment type="subcellular location">
    <subcellularLocation>
        <location evidence="1">Nucleus</location>
    </subcellularLocation>
</comment>
<dbReference type="KEGG" id="psco:LY89DRAFT_177754"/>
<proteinExistence type="predicted"/>
<evidence type="ECO:0000256" key="8">
    <source>
        <dbReference type="SAM" id="MobiDB-lite"/>
    </source>
</evidence>
<dbReference type="InParanoid" id="A0A194XT98"/>
<evidence type="ECO:0000256" key="5">
    <source>
        <dbReference type="ARBA" id="ARBA00023015"/>
    </source>
</evidence>
<keyword evidence="11" id="KW-1185">Reference proteome</keyword>
<gene>
    <name evidence="10" type="ORF">LY89DRAFT_177754</name>
</gene>
<keyword evidence="2" id="KW-0479">Metal-binding</keyword>
<feature type="region of interest" description="Disordered" evidence="8">
    <location>
        <begin position="1"/>
        <end position="20"/>
    </location>
</feature>
<dbReference type="AlphaFoldDB" id="A0A194XT98"/>
<organism evidence="10 11">
    <name type="scientific">Mollisia scopiformis</name>
    <name type="common">Conifer needle endophyte fungus</name>
    <name type="synonym">Phialocephala scopiformis</name>
    <dbReference type="NCBI Taxonomy" id="149040"/>
    <lineage>
        <taxon>Eukaryota</taxon>
        <taxon>Fungi</taxon>
        <taxon>Dikarya</taxon>
        <taxon>Ascomycota</taxon>
        <taxon>Pezizomycotina</taxon>
        <taxon>Leotiomycetes</taxon>
        <taxon>Helotiales</taxon>
        <taxon>Mollisiaceae</taxon>
        <taxon>Mollisia</taxon>
    </lineage>
</organism>
<keyword evidence="5" id="KW-0805">Transcription regulation</keyword>
<dbReference type="Proteomes" id="UP000070700">
    <property type="component" value="Unassembled WGS sequence"/>
</dbReference>
<evidence type="ECO:0000256" key="6">
    <source>
        <dbReference type="ARBA" id="ARBA00023163"/>
    </source>
</evidence>
<dbReference type="PANTHER" id="PTHR46179">
    <property type="entry name" value="ZINC FINGER PROTEIN"/>
    <property type="match status" value="1"/>
</dbReference>
<dbReference type="GO" id="GO:0006357">
    <property type="term" value="P:regulation of transcription by RNA polymerase II"/>
    <property type="evidence" value="ECO:0007669"/>
    <property type="project" value="TreeGrafter"/>
</dbReference>
<keyword evidence="3" id="KW-0863">Zinc-finger</keyword>
<evidence type="ECO:0000256" key="1">
    <source>
        <dbReference type="ARBA" id="ARBA00004123"/>
    </source>
</evidence>
<dbReference type="EMBL" id="KQ947405">
    <property type="protein sequence ID" value="KUJ23274.1"/>
    <property type="molecule type" value="Genomic_DNA"/>
</dbReference>
<accession>A0A194XT98</accession>